<dbReference type="PIRSF" id="PIRSF000530">
    <property type="entry name" value="Galactokinase"/>
    <property type="match status" value="1"/>
</dbReference>
<dbReference type="SUPFAM" id="SSF55060">
    <property type="entry name" value="GHMP Kinase, C-terminal domain"/>
    <property type="match status" value="1"/>
</dbReference>
<dbReference type="EC" id="2.7.1.6" evidence="3"/>
<dbReference type="SUPFAM" id="SSF54211">
    <property type="entry name" value="Ribosomal protein S5 domain 2-like"/>
    <property type="match status" value="1"/>
</dbReference>
<keyword evidence="8" id="KW-0067">ATP-binding</keyword>
<evidence type="ECO:0000256" key="2">
    <source>
        <dbReference type="ARBA" id="ARBA00006566"/>
    </source>
</evidence>
<dbReference type="PANTHER" id="PTHR10457:SF7">
    <property type="entry name" value="GALACTOKINASE-RELATED"/>
    <property type="match status" value="1"/>
</dbReference>
<dbReference type="InterPro" id="IPR036554">
    <property type="entry name" value="GHMP_kinase_C_sf"/>
</dbReference>
<dbReference type="GO" id="GO:0004335">
    <property type="term" value="F:galactokinase activity"/>
    <property type="evidence" value="ECO:0007669"/>
    <property type="project" value="UniProtKB-EC"/>
</dbReference>
<dbReference type="InterPro" id="IPR006204">
    <property type="entry name" value="GHMP_kinase_N_dom"/>
</dbReference>
<dbReference type="InterPro" id="IPR020568">
    <property type="entry name" value="Ribosomal_Su5_D2-typ_SF"/>
</dbReference>
<proteinExistence type="inferred from homology"/>
<dbReference type="Pfam" id="PF00288">
    <property type="entry name" value="GHMP_kinases_N"/>
    <property type="match status" value="1"/>
</dbReference>
<evidence type="ECO:0000256" key="5">
    <source>
        <dbReference type="ARBA" id="ARBA00022679"/>
    </source>
</evidence>
<dbReference type="PRINTS" id="PR00959">
    <property type="entry name" value="MEVGALKINASE"/>
</dbReference>
<dbReference type="InterPro" id="IPR006206">
    <property type="entry name" value="Mevalonate/galactokinase"/>
</dbReference>
<keyword evidence="6" id="KW-0547">Nucleotide-binding</keyword>
<dbReference type="GO" id="GO:0005829">
    <property type="term" value="C:cytosol"/>
    <property type="evidence" value="ECO:0007669"/>
    <property type="project" value="TreeGrafter"/>
</dbReference>
<dbReference type="InterPro" id="IPR014721">
    <property type="entry name" value="Ribsml_uS5_D2-typ_fold_subgr"/>
</dbReference>
<dbReference type="Gene3D" id="3.30.70.3170">
    <property type="match status" value="1"/>
</dbReference>
<dbReference type="Pfam" id="PF10509">
    <property type="entry name" value="GalKase_gal_bdg"/>
    <property type="match status" value="1"/>
</dbReference>
<dbReference type="GeneID" id="87808127"/>
<gene>
    <name evidence="14" type="primary">GAL1</name>
    <name evidence="14" type="ORF">LOC62_03G004895</name>
</gene>
<name>A0AAF0YB10_9TREE</name>
<evidence type="ECO:0000313" key="15">
    <source>
        <dbReference type="Proteomes" id="UP000827549"/>
    </source>
</evidence>
<dbReference type="EMBL" id="CP086716">
    <property type="protein sequence ID" value="WOO81366.1"/>
    <property type="molecule type" value="Genomic_DNA"/>
</dbReference>
<evidence type="ECO:0000256" key="10">
    <source>
        <dbReference type="ARBA" id="ARBA00049538"/>
    </source>
</evidence>
<keyword evidence="7" id="KW-0418">Kinase</keyword>
<evidence type="ECO:0000259" key="11">
    <source>
        <dbReference type="Pfam" id="PF00288"/>
    </source>
</evidence>
<dbReference type="PRINTS" id="PR00473">
    <property type="entry name" value="GALCTOKINASE"/>
</dbReference>
<evidence type="ECO:0000313" key="14">
    <source>
        <dbReference type="EMBL" id="WOO81366.1"/>
    </source>
</evidence>
<evidence type="ECO:0000256" key="1">
    <source>
        <dbReference type="ARBA" id="ARBA00004947"/>
    </source>
</evidence>
<evidence type="ECO:0000256" key="4">
    <source>
        <dbReference type="ARBA" id="ARBA00019487"/>
    </source>
</evidence>
<dbReference type="NCBIfam" id="TIGR00131">
    <property type="entry name" value="gal_kin"/>
    <property type="match status" value="1"/>
</dbReference>
<comment type="pathway">
    <text evidence="1">Carbohydrate metabolism; galactose metabolism.</text>
</comment>
<sequence>MAAAQLPIPAFAALSDVYPEGTVPGEVTRWNDLASTFEKTYGAPATHVARAPGRVNILGEHIDYSLFPVLPAAIEQDIIIALRPTSATERRVRLANVDPRFAPTEFTLTRTDKGWDADFDGSASYWGNYAKAAILECLARFFPPGSGKEPVGLDLLMSGTVPPGAGLSSSAAFVVSSVIMFLAANGLTEGKSKGDVVEMAIASEHRLGLRTGGMDQSASALCLKNSLLHLAFHPNLDPTPLPLPEGLAVVITNSLAPHSLADSAPERYNLRVVEVLVASRLLLHAWVVDDTRLKASGEDGRIWLKEALDLWQKKEGISNDELFEKALAALPDVLGKNGRDIEGWTKEEMIEASGMTAEAFTETYLNFIPVRAERFQLYKRAYHTFAESLRVSLFKSRCEEVARDPISNPADDPRAWELGALLNGSHDSLRDLFDATVPEVEQLRDLCLKHGALGARQTGGGWGGAVISLLPVQDVPAFLETIKKSYPPFAKLSPKELEDAAFATLPGVGAGVYEVKGEIN</sequence>
<evidence type="ECO:0000256" key="6">
    <source>
        <dbReference type="ARBA" id="ARBA00022741"/>
    </source>
</evidence>
<dbReference type="Proteomes" id="UP000827549">
    <property type="component" value="Chromosome 3"/>
</dbReference>
<evidence type="ECO:0000256" key="8">
    <source>
        <dbReference type="ARBA" id="ARBA00022840"/>
    </source>
</evidence>
<reference evidence="14" key="1">
    <citation type="submission" date="2023-10" db="EMBL/GenBank/DDBJ databases">
        <authorList>
            <person name="Noh H."/>
        </authorList>
    </citation>
    <scope>NUCLEOTIDE SEQUENCE</scope>
    <source>
        <strain evidence="14">DUCC4014</strain>
    </source>
</reference>
<dbReference type="PROSITE" id="PS00627">
    <property type="entry name" value="GHMP_KINASES_ATP"/>
    <property type="match status" value="1"/>
</dbReference>
<keyword evidence="15" id="KW-1185">Reference proteome</keyword>
<evidence type="ECO:0000256" key="3">
    <source>
        <dbReference type="ARBA" id="ARBA00012315"/>
    </source>
</evidence>
<dbReference type="Gene3D" id="1.20.1440.340">
    <property type="match status" value="1"/>
</dbReference>
<dbReference type="InterPro" id="IPR006203">
    <property type="entry name" value="GHMP_knse_ATP-bd_CS"/>
</dbReference>
<dbReference type="AlphaFoldDB" id="A0AAF0YB10"/>
<organism evidence="14 15">
    <name type="scientific">Vanrija pseudolonga</name>
    <dbReference type="NCBI Taxonomy" id="143232"/>
    <lineage>
        <taxon>Eukaryota</taxon>
        <taxon>Fungi</taxon>
        <taxon>Dikarya</taxon>
        <taxon>Basidiomycota</taxon>
        <taxon>Agaricomycotina</taxon>
        <taxon>Tremellomycetes</taxon>
        <taxon>Trichosporonales</taxon>
        <taxon>Trichosporonaceae</taxon>
        <taxon>Vanrija</taxon>
    </lineage>
</organism>
<protein>
    <recommendedName>
        <fullName evidence="4">Galactokinase</fullName>
        <ecNumber evidence="3">2.7.1.6</ecNumber>
    </recommendedName>
    <alternativeName>
        <fullName evidence="9">Galactose kinase</fullName>
    </alternativeName>
</protein>
<dbReference type="InterPro" id="IPR000705">
    <property type="entry name" value="Galactokinase"/>
</dbReference>
<comment type="catalytic activity">
    <reaction evidence="10">
        <text>alpha-D-galactose + ATP = alpha-D-galactose 1-phosphate + ADP + H(+)</text>
        <dbReference type="Rhea" id="RHEA:13553"/>
        <dbReference type="ChEBI" id="CHEBI:15378"/>
        <dbReference type="ChEBI" id="CHEBI:28061"/>
        <dbReference type="ChEBI" id="CHEBI:30616"/>
        <dbReference type="ChEBI" id="CHEBI:58336"/>
        <dbReference type="ChEBI" id="CHEBI:456216"/>
        <dbReference type="EC" id="2.7.1.6"/>
    </reaction>
    <physiologicalReaction direction="left-to-right" evidence="10">
        <dbReference type="Rhea" id="RHEA:13554"/>
    </physiologicalReaction>
</comment>
<keyword evidence="5" id="KW-0808">Transferase</keyword>
<dbReference type="PANTHER" id="PTHR10457">
    <property type="entry name" value="MEVALONATE KINASE/GALACTOKINASE"/>
    <property type="match status" value="1"/>
</dbReference>
<evidence type="ECO:0000259" key="13">
    <source>
        <dbReference type="Pfam" id="PF10509"/>
    </source>
</evidence>
<feature type="domain" description="Galactokinase N-terminal" evidence="13">
    <location>
        <begin position="36"/>
        <end position="84"/>
    </location>
</feature>
<dbReference type="GO" id="GO:0006012">
    <property type="term" value="P:galactose metabolic process"/>
    <property type="evidence" value="ECO:0007669"/>
    <property type="project" value="InterPro"/>
</dbReference>
<dbReference type="InterPro" id="IPR013750">
    <property type="entry name" value="GHMP_kinase_C_dom"/>
</dbReference>
<dbReference type="Pfam" id="PF08544">
    <property type="entry name" value="GHMP_kinases_C"/>
    <property type="match status" value="1"/>
</dbReference>
<evidence type="ECO:0000259" key="12">
    <source>
        <dbReference type="Pfam" id="PF08544"/>
    </source>
</evidence>
<feature type="domain" description="GHMP kinase N-terminal" evidence="11">
    <location>
        <begin position="128"/>
        <end position="221"/>
    </location>
</feature>
<dbReference type="RefSeq" id="XP_062627398.1">
    <property type="nucleotide sequence ID" value="XM_062771414.1"/>
</dbReference>
<evidence type="ECO:0000256" key="7">
    <source>
        <dbReference type="ARBA" id="ARBA00022777"/>
    </source>
</evidence>
<feature type="domain" description="GHMP kinase C-terminal" evidence="12">
    <location>
        <begin position="417"/>
        <end position="481"/>
    </location>
</feature>
<accession>A0AAF0YB10</accession>
<dbReference type="InterPro" id="IPR019539">
    <property type="entry name" value="GalKase_N"/>
</dbReference>
<comment type="similarity">
    <text evidence="2">Belongs to the GHMP kinase family. GalK subfamily.</text>
</comment>
<dbReference type="Gene3D" id="3.30.230.10">
    <property type="match status" value="1"/>
</dbReference>
<evidence type="ECO:0000256" key="9">
    <source>
        <dbReference type="ARBA" id="ARBA00029590"/>
    </source>
</evidence>
<dbReference type="GO" id="GO:0005524">
    <property type="term" value="F:ATP binding"/>
    <property type="evidence" value="ECO:0007669"/>
    <property type="project" value="UniProtKB-KW"/>
</dbReference>